<comment type="caution">
    <text evidence="1">The sequence shown here is derived from an EMBL/GenBank/DDBJ whole genome shotgun (WGS) entry which is preliminary data.</text>
</comment>
<protein>
    <submittedName>
        <fullName evidence="1">Uncharacterized protein</fullName>
    </submittedName>
</protein>
<dbReference type="Proteomes" id="UP000801492">
    <property type="component" value="Unassembled WGS sequence"/>
</dbReference>
<evidence type="ECO:0000313" key="1">
    <source>
        <dbReference type="EMBL" id="KAF2906170.1"/>
    </source>
</evidence>
<gene>
    <name evidence="1" type="ORF">ILUMI_00008</name>
</gene>
<accession>A0A8K0DH36</accession>
<organism evidence="1 2">
    <name type="scientific">Ignelater luminosus</name>
    <name type="common">Cucubano</name>
    <name type="synonym">Pyrophorus luminosus</name>
    <dbReference type="NCBI Taxonomy" id="2038154"/>
    <lineage>
        <taxon>Eukaryota</taxon>
        <taxon>Metazoa</taxon>
        <taxon>Ecdysozoa</taxon>
        <taxon>Arthropoda</taxon>
        <taxon>Hexapoda</taxon>
        <taxon>Insecta</taxon>
        <taxon>Pterygota</taxon>
        <taxon>Neoptera</taxon>
        <taxon>Endopterygota</taxon>
        <taxon>Coleoptera</taxon>
        <taxon>Polyphaga</taxon>
        <taxon>Elateriformia</taxon>
        <taxon>Elateroidea</taxon>
        <taxon>Elateridae</taxon>
        <taxon>Agrypninae</taxon>
        <taxon>Pyrophorini</taxon>
        <taxon>Ignelater</taxon>
    </lineage>
</organism>
<reference evidence="1" key="1">
    <citation type="submission" date="2019-08" db="EMBL/GenBank/DDBJ databases">
        <title>The genome of the North American firefly Photinus pyralis.</title>
        <authorList>
            <consortium name="Photinus pyralis genome working group"/>
            <person name="Fallon T.R."/>
            <person name="Sander Lower S.E."/>
            <person name="Weng J.-K."/>
        </authorList>
    </citation>
    <scope>NUCLEOTIDE SEQUENCE</scope>
    <source>
        <strain evidence="1">TRF0915ILg1</strain>
        <tissue evidence="1">Whole body</tissue>
    </source>
</reference>
<dbReference type="EMBL" id="VTPC01000006">
    <property type="protein sequence ID" value="KAF2906170.1"/>
    <property type="molecule type" value="Genomic_DNA"/>
</dbReference>
<proteinExistence type="predicted"/>
<keyword evidence="2" id="KW-1185">Reference proteome</keyword>
<dbReference type="OrthoDB" id="3263820at2759"/>
<name>A0A8K0DH36_IGNLU</name>
<dbReference type="AlphaFoldDB" id="A0A8K0DH36"/>
<evidence type="ECO:0000313" key="2">
    <source>
        <dbReference type="Proteomes" id="UP000801492"/>
    </source>
</evidence>
<sequence length="145" mass="16479">MIKIELEDNKQNKLTQGNRCKKTTYDHFLAEGVPKSIIYDTIKRFGDSGNIEYNPLSGRPKTIATTQVIRKIKIAFEEKPGTSVQNLANKIKVARSTLPDIKTEQLYIITRTKKVVLQYLQNQEAQAKSGARFVCDKVRQKSSGY</sequence>